<evidence type="ECO:0000313" key="1">
    <source>
        <dbReference type="EMBL" id="SDW52890.1"/>
    </source>
</evidence>
<dbReference type="Proteomes" id="UP000199592">
    <property type="component" value="Unassembled WGS sequence"/>
</dbReference>
<sequence>MLYSLVRAQEGELPLENVDLIGVFFCPKVKPKEMLQISSIL</sequence>
<keyword evidence="2" id="KW-1185">Reference proteome</keyword>
<organism evidence="1 2">
    <name type="scientific">Flagellimonas zhangzhouensis</name>
    <dbReference type="NCBI Taxonomy" id="1073328"/>
    <lineage>
        <taxon>Bacteria</taxon>
        <taxon>Pseudomonadati</taxon>
        <taxon>Bacteroidota</taxon>
        <taxon>Flavobacteriia</taxon>
        <taxon>Flavobacteriales</taxon>
        <taxon>Flavobacteriaceae</taxon>
        <taxon>Flagellimonas</taxon>
    </lineage>
</organism>
<gene>
    <name evidence="1" type="ORF">SAMN04487892_1506</name>
</gene>
<reference evidence="2" key="1">
    <citation type="submission" date="2016-10" db="EMBL/GenBank/DDBJ databases">
        <authorList>
            <person name="Varghese N."/>
            <person name="Submissions S."/>
        </authorList>
    </citation>
    <scope>NUCLEOTIDE SEQUENCE [LARGE SCALE GENOMIC DNA]</scope>
    <source>
        <strain evidence="2">DSM 25030</strain>
    </source>
</reference>
<dbReference type="STRING" id="1073328.SAMN05216294_0787"/>
<protein>
    <submittedName>
        <fullName evidence="1">Uncharacterized protein</fullName>
    </submittedName>
</protein>
<name>A0A1H2U9Z7_9FLAO</name>
<dbReference type="EMBL" id="FNMY01000002">
    <property type="protein sequence ID" value="SDW52890.1"/>
    <property type="molecule type" value="Genomic_DNA"/>
</dbReference>
<dbReference type="AlphaFoldDB" id="A0A1H2U9Z7"/>
<accession>A0A1H2U9Z7</accession>
<evidence type="ECO:0000313" key="2">
    <source>
        <dbReference type="Proteomes" id="UP000199592"/>
    </source>
</evidence>
<proteinExistence type="predicted"/>